<dbReference type="InterPro" id="IPR047817">
    <property type="entry name" value="ABC2_TM_bact-type"/>
</dbReference>
<accession>H6L799</accession>
<evidence type="ECO:0000313" key="11">
    <source>
        <dbReference type="EMBL" id="AFC26771.1"/>
    </source>
</evidence>
<evidence type="ECO:0000256" key="3">
    <source>
        <dbReference type="ARBA" id="ARBA00022448"/>
    </source>
</evidence>
<dbReference type="Pfam" id="PF01061">
    <property type="entry name" value="ABC2_membrane"/>
    <property type="match status" value="1"/>
</dbReference>
<dbReference type="Proteomes" id="UP000007519">
    <property type="component" value="Chromosome"/>
</dbReference>
<comment type="subcellular location">
    <subcellularLocation>
        <location evidence="1">Cell inner membrane</location>
        <topology evidence="1">Multi-pass membrane protein</topology>
    </subcellularLocation>
    <subcellularLocation>
        <location evidence="9">Cell membrane</location>
        <topology evidence="9">Multi-pass membrane protein</topology>
    </subcellularLocation>
</comment>
<keyword evidence="5" id="KW-0997">Cell inner membrane</keyword>
<keyword evidence="3 9" id="KW-0813">Transport</keyword>
<feature type="transmembrane region" description="Helical" evidence="9">
    <location>
        <begin position="197"/>
        <end position="216"/>
    </location>
</feature>
<keyword evidence="6 9" id="KW-0812">Transmembrane</keyword>
<feature type="transmembrane region" description="Helical" evidence="9">
    <location>
        <begin position="254"/>
        <end position="273"/>
    </location>
</feature>
<feature type="transmembrane region" description="Helical" evidence="9">
    <location>
        <begin position="53"/>
        <end position="73"/>
    </location>
</feature>
<dbReference type="HOGENOM" id="CLU_060703_3_0_10"/>
<evidence type="ECO:0000256" key="7">
    <source>
        <dbReference type="ARBA" id="ARBA00022989"/>
    </source>
</evidence>
<feature type="transmembrane region" description="Helical" evidence="9">
    <location>
        <begin position="85"/>
        <end position="102"/>
    </location>
</feature>
<feature type="transmembrane region" description="Helical" evidence="9">
    <location>
        <begin position="163"/>
        <end position="185"/>
    </location>
</feature>
<evidence type="ECO:0000259" key="10">
    <source>
        <dbReference type="PROSITE" id="PS51012"/>
    </source>
</evidence>
<evidence type="ECO:0000256" key="4">
    <source>
        <dbReference type="ARBA" id="ARBA00022475"/>
    </source>
</evidence>
<feature type="transmembrane region" description="Helical" evidence="9">
    <location>
        <begin position="123"/>
        <end position="151"/>
    </location>
</feature>
<gene>
    <name evidence="11" type="ordered locus">SGRA_4056</name>
</gene>
<name>H6L799_SAPGL</name>
<dbReference type="AlphaFoldDB" id="H6L799"/>
<dbReference type="PANTHER" id="PTHR30413">
    <property type="entry name" value="INNER MEMBRANE TRANSPORT PERMEASE"/>
    <property type="match status" value="1"/>
</dbReference>
<dbReference type="KEGG" id="sgn:SGRA_4056"/>
<evidence type="ECO:0000256" key="5">
    <source>
        <dbReference type="ARBA" id="ARBA00022519"/>
    </source>
</evidence>
<dbReference type="RefSeq" id="WP_015694353.1">
    <property type="nucleotide sequence ID" value="NC_016940.1"/>
</dbReference>
<feature type="domain" description="ABC transmembrane type-2" evidence="10">
    <location>
        <begin position="50"/>
        <end position="276"/>
    </location>
</feature>
<dbReference type="PANTHER" id="PTHR30413:SF8">
    <property type="entry name" value="TRANSPORT PERMEASE PROTEIN"/>
    <property type="match status" value="1"/>
</dbReference>
<dbReference type="STRING" id="984262.SGRA_4056"/>
<dbReference type="OrthoDB" id="9786910at2"/>
<dbReference type="GO" id="GO:0140359">
    <property type="term" value="F:ABC-type transporter activity"/>
    <property type="evidence" value="ECO:0007669"/>
    <property type="project" value="InterPro"/>
</dbReference>
<dbReference type="eggNOG" id="COG1682">
    <property type="taxonomic scope" value="Bacteria"/>
</dbReference>
<evidence type="ECO:0000256" key="8">
    <source>
        <dbReference type="ARBA" id="ARBA00023136"/>
    </source>
</evidence>
<evidence type="ECO:0000256" key="6">
    <source>
        <dbReference type="ARBA" id="ARBA00022692"/>
    </source>
</evidence>
<dbReference type="EMBL" id="CP002831">
    <property type="protein sequence ID" value="AFC26771.1"/>
    <property type="molecule type" value="Genomic_DNA"/>
</dbReference>
<protein>
    <recommendedName>
        <fullName evidence="9">Transport permease protein</fullName>
    </recommendedName>
</protein>
<dbReference type="GO" id="GO:0015920">
    <property type="term" value="P:lipopolysaccharide transport"/>
    <property type="evidence" value="ECO:0007669"/>
    <property type="project" value="TreeGrafter"/>
</dbReference>
<comment type="similarity">
    <text evidence="2 9">Belongs to the ABC-2 integral membrane protein family.</text>
</comment>
<organism evidence="11 12">
    <name type="scientific">Saprospira grandis (strain Lewin)</name>
    <dbReference type="NCBI Taxonomy" id="984262"/>
    <lineage>
        <taxon>Bacteria</taxon>
        <taxon>Pseudomonadati</taxon>
        <taxon>Bacteroidota</taxon>
        <taxon>Saprospiria</taxon>
        <taxon>Saprospirales</taxon>
        <taxon>Saprospiraceae</taxon>
        <taxon>Saprospira</taxon>
    </lineage>
</organism>
<keyword evidence="4 9" id="KW-1003">Cell membrane</keyword>
<keyword evidence="12" id="KW-1185">Reference proteome</keyword>
<proteinExistence type="inferred from homology"/>
<keyword evidence="7 9" id="KW-1133">Transmembrane helix</keyword>
<sequence>MKETEENWSLVIGPKRSLWSLDLAELWQYRDLLQMFVRRDVVTVYKQTVLGPIWFFVQPIMTMLVYVVIFGNIAGLPTDDIPQPLFYLSGIIIWNYFSDCFMQTSDTFSLNQDMFGKVYFPRLIMPLSKVVAGLIKFGIQFMLFLAVYAYFFIKGVDLAPNVALALVPVYILLMAALGLGFGLIFTSLTTKYRDLKFLVQFGVQLLMYASPIIYPMSMIDQPLLKKVIYYNPLAQVIEGFKYAFLGRGELSWTGFAYAAVFAFVVLFLGVFIFNKTERSFMDTV</sequence>
<evidence type="ECO:0000313" key="12">
    <source>
        <dbReference type="Proteomes" id="UP000007519"/>
    </source>
</evidence>
<keyword evidence="8 9" id="KW-0472">Membrane</keyword>
<evidence type="ECO:0000256" key="1">
    <source>
        <dbReference type="ARBA" id="ARBA00004429"/>
    </source>
</evidence>
<evidence type="ECO:0000256" key="9">
    <source>
        <dbReference type="RuleBase" id="RU361157"/>
    </source>
</evidence>
<dbReference type="GO" id="GO:0005886">
    <property type="term" value="C:plasma membrane"/>
    <property type="evidence" value="ECO:0007669"/>
    <property type="project" value="UniProtKB-SubCell"/>
</dbReference>
<dbReference type="PROSITE" id="PS51012">
    <property type="entry name" value="ABC_TM2"/>
    <property type="match status" value="1"/>
</dbReference>
<evidence type="ECO:0000256" key="2">
    <source>
        <dbReference type="ARBA" id="ARBA00007783"/>
    </source>
</evidence>
<dbReference type="InterPro" id="IPR013525">
    <property type="entry name" value="ABC2_TM"/>
</dbReference>
<reference evidence="11 12" key="1">
    <citation type="journal article" date="2012" name="Stand. Genomic Sci.">
        <title>Complete genome sequencing and analysis of Saprospira grandis str. Lewin, a predatory marine bacterium.</title>
        <authorList>
            <person name="Saw J.H."/>
            <person name="Yuryev A."/>
            <person name="Kanbe M."/>
            <person name="Hou S."/>
            <person name="Young A.G."/>
            <person name="Aizawa S."/>
            <person name="Alam M."/>
        </authorList>
    </citation>
    <scope>NUCLEOTIDE SEQUENCE [LARGE SCALE GENOMIC DNA]</scope>
    <source>
        <strain evidence="11 12">Lewin</strain>
    </source>
</reference>